<dbReference type="InterPro" id="IPR044083">
    <property type="entry name" value="RamA-like"/>
</dbReference>
<dbReference type="GO" id="GO:0050126">
    <property type="term" value="F:N-carbamoylputrescine amidase activity"/>
    <property type="evidence" value="ECO:0007669"/>
    <property type="project" value="TreeGrafter"/>
</dbReference>
<dbReference type="Proteomes" id="UP000460272">
    <property type="component" value="Unassembled WGS sequence"/>
</dbReference>
<dbReference type="EMBL" id="RPFW01000003">
    <property type="protein sequence ID" value="TVZ03918.1"/>
    <property type="molecule type" value="Genomic_DNA"/>
</dbReference>
<dbReference type="OrthoDB" id="9811121at2"/>
<accession>A0A6P2BYB2</accession>
<gene>
    <name evidence="4" type="ORF">EAS64_15910</name>
</gene>
<proteinExistence type="inferred from homology"/>
<dbReference type="CDD" id="cd07576">
    <property type="entry name" value="R-amidase_like"/>
    <property type="match status" value="1"/>
</dbReference>
<dbReference type="InterPro" id="IPR050345">
    <property type="entry name" value="Aliph_Amidase/BUP"/>
</dbReference>
<dbReference type="Pfam" id="PF00795">
    <property type="entry name" value="CN_hydrolase"/>
    <property type="match status" value="1"/>
</dbReference>
<evidence type="ECO:0000256" key="2">
    <source>
        <dbReference type="ARBA" id="ARBA00022801"/>
    </source>
</evidence>
<dbReference type="AlphaFoldDB" id="A0A6P2BYB2"/>
<name>A0A6P2BYB2_9ACTN</name>
<dbReference type="PANTHER" id="PTHR43674">
    <property type="entry name" value="NITRILASE C965.09-RELATED"/>
    <property type="match status" value="1"/>
</dbReference>
<dbReference type="SUPFAM" id="SSF56317">
    <property type="entry name" value="Carbon-nitrogen hydrolase"/>
    <property type="match status" value="1"/>
</dbReference>
<comment type="similarity">
    <text evidence="1">Belongs to the carbon-nitrogen hydrolase superfamily. NIT1/NIT2 family.</text>
</comment>
<evidence type="ECO:0000313" key="5">
    <source>
        <dbReference type="Proteomes" id="UP000460272"/>
    </source>
</evidence>
<dbReference type="InterPro" id="IPR036526">
    <property type="entry name" value="C-N_Hydrolase_sf"/>
</dbReference>
<dbReference type="Gene3D" id="3.60.110.10">
    <property type="entry name" value="Carbon-nitrogen hydrolase"/>
    <property type="match status" value="1"/>
</dbReference>
<keyword evidence="2 4" id="KW-0378">Hydrolase</keyword>
<feature type="domain" description="CN hydrolase" evidence="3">
    <location>
        <begin position="5"/>
        <end position="244"/>
    </location>
</feature>
<comment type="caution">
    <text evidence="4">The sequence shown here is derived from an EMBL/GenBank/DDBJ whole genome shotgun (WGS) entry which is preliminary data.</text>
</comment>
<reference evidence="4 5" key="1">
    <citation type="submission" date="2018-11" db="EMBL/GenBank/DDBJ databases">
        <title>Trebonia kvetii gen.nov., sp.nov., a novel acidophilic actinobacterium, and proposal of the new actinobacterial family Treboniaceae fam. nov.</title>
        <authorList>
            <person name="Rapoport D."/>
            <person name="Sagova-Mareckova M."/>
            <person name="Sedlacek I."/>
            <person name="Provaznik J."/>
            <person name="Kralova S."/>
            <person name="Pavlinic D."/>
            <person name="Benes V."/>
            <person name="Kopecky J."/>
        </authorList>
    </citation>
    <scope>NUCLEOTIDE SEQUENCE [LARGE SCALE GENOMIC DNA]</scope>
    <source>
        <strain evidence="4 5">15Tr583</strain>
    </source>
</reference>
<dbReference type="RefSeq" id="WP_145853788.1">
    <property type="nucleotide sequence ID" value="NZ_RPFW01000003.1"/>
</dbReference>
<evidence type="ECO:0000313" key="4">
    <source>
        <dbReference type="EMBL" id="TVZ03918.1"/>
    </source>
</evidence>
<dbReference type="InterPro" id="IPR001110">
    <property type="entry name" value="UPF0012_CS"/>
</dbReference>
<dbReference type="GO" id="GO:0033388">
    <property type="term" value="P:putrescine biosynthetic process from arginine"/>
    <property type="evidence" value="ECO:0007669"/>
    <property type="project" value="TreeGrafter"/>
</dbReference>
<protein>
    <submittedName>
        <fullName evidence="4">Carbon-nitrogen hydrolase family protein</fullName>
    </submittedName>
</protein>
<dbReference type="PANTHER" id="PTHR43674:SF2">
    <property type="entry name" value="BETA-UREIDOPROPIONASE"/>
    <property type="match status" value="1"/>
</dbReference>
<sequence length="261" mass="27835">MSNMTRIAAWQCEPRPLDVTLNLGRLDDACAAAAAQGAQVLVTPEMFISGYAISRAEAERLAEHPGGTTQAAVAEIARRRGLAIVYGHPERAHSGRAYNAATMIGADGKVRGRHRKVHLFGDVDREQFVANSERPATFDLDGSRVGMLICYDVEFPESVRSLALGGARTVLVPTANMIGCDQVQEILVRARACENGIGVVYANYCGADAVFEYNGLSTICGPRGELLAQAGPAGEELIIADVPVEPAGTYLADRRADLYGT</sequence>
<dbReference type="PROSITE" id="PS50263">
    <property type="entry name" value="CN_HYDROLASE"/>
    <property type="match status" value="1"/>
</dbReference>
<evidence type="ECO:0000256" key="1">
    <source>
        <dbReference type="ARBA" id="ARBA00010613"/>
    </source>
</evidence>
<organism evidence="4 5">
    <name type="scientific">Trebonia kvetii</name>
    <dbReference type="NCBI Taxonomy" id="2480626"/>
    <lineage>
        <taxon>Bacteria</taxon>
        <taxon>Bacillati</taxon>
        <taxon>Actinomycetota</taxon>
        <taxon>Actinomycetes</taxon>
        <taxon>Streptosporangiales</taxon>
        <taxon>Treboniaceae</taxon>
        <taxon>Trebonia</taxon>
    </lineage>
</organism>
<dbReference type="InterPro" id="IPR003010">
    <property type="entry name" value="C-N_Hydrolase"/>
</dbReference>
<dbReference type="PROSITE" id="PS01227">
    <property type="entry name" value="UPF0012"/>
    <property type="match status" value="1"/>
</dbReference>
<evidence type="ECO:0000259" key="3">
    <source>
        <dbReference type="PROSITE" id="PS50263"/>
    </source>
</evidence>
<keyword evidence="5" id="KW-1185">Reference proteome</keyword>